<evidence type="ECO:0000256" key="2">
    <source>
        <dbReference type="ARBA" id="ARBA00022821"/>
    </source>
</evidence>
<evidence type="ECO:0000259" key="3">
    <source>
        <dbReference type="Pfam" id="PF00931"/>
    </source>
</evidence>
<comment type="caution">
    <text evidence="5">The sequence shown here is derived from an EMBL/GenBank/DDBJ whole genome shotgun (WGS) entry which is preliminary data.</text>
</comment>
<dbReference type="GO" id="GO:0043531">
    <property type="term" value="F:ADP binding"/>
    <property type="evidence" value="ECO:0007669"/>
    <property type="project" value="InterPro"/>
</dbReference>
<dbReference type="EMBL" id="SWLB01000007">
    <property type="protein sequence ID" value="KAF3336229.1"/>
    <property type="molecule type" value="Genomic_DNA"/>
</dbReference>
<dbReference type="FunFam" id="3.40.50.300:FF:001091">
    <property type="entry name" value="Probable disease resistance protein At1g61300"/>
    <property type="match status" value="1"/>
</dbReference>
<dbReference type="Gene3D" id="1.10.8.430">
    <property type="entry name" value="Helical domain of apoptotic protease-activating factors"/>
    <property type="match status" value="1"/>
</dbReference>
<dbReference type="PRINTS" id="PR00364">
    <property type="entry name" value="DISEASERSIST"/>
</dbReference>
<keyword evidence="1" id="KW-0677">Repeat</keyword>
<dbReference type="InterPro" id="IPR032675">
    <property type="entry name" value="LRR_dom_sf"/>
</dbReference>
<dbReference type="InterPro" id="IPR055414">
    <property type="entry name" value="LRR_R13L4/SHOC2-like"/>
</dbReference>
<feature type="domain" description="NB-ARC" evidence="3">
    <location>
        <begin position="169"/>
        <end position="353"/>
    </location>
</feature>
<reference evidence="5" key="1">
    <citation type="submission" date="2020-01" db="EMBL/GenBank/DDBJ databases">
        <title>Genome sequence of Kobresia littledalei, the first chromosome-level genome in the family Cyperaceae.</title>
        <authorList>
            <person name="Qu G."/>
        </authorList>
    </citation>
    <scope>NUCLEOTIDE SEQUENCE</scope>
    <source>
        <strain evidence="5">C.B.Clarke</strain>
        <tissue evidence="5">Leaf</tissue>
    </source>
</reference>
<evidence type="ECO:0000313" key="5">
    <source>
        <dbReference type="EMBL" id="KAF3336229.1"/>
    </source>
</evidence>
<dbReference type="GO" id="GO:0006952">
    <property type="term" value="P:defense response"/>
    <property type="evidence" value="ECO:0007669"/>
    <property type="project" value="UniProtKB-KW"/>
</dbReference>
<gene>
    <name evidence="5" type="ORF">FCM35_KLT18815</name>
</gene>
<accession>A0A833RK34</accession>
<dbReference type="PANTHER" id="PTHR36766">
    <property type="entry name" value="PLANT BROAD-SPECTRUM MILDEW RESISTANCE PROTEIN RPW8"/>
    <property type="match status" value="1"/>
</dbReference>
<dbReference type="Gene3D" id="3.80.10.10">
    <property type="entry name" value="Ribonuclease Inhibitor"/>
    <property type="match status" value="1"/>
</dbReference>
<dbReference type="InterPro" id="IPR042197">
    <property type="entry name" value="Apaf_helical"/>
</dbReference>
<dbReference type="Proteomes" id="UP000623129">
    <property type="component" value="Unassembled WGS sequence"/>
</dbReference>
<dbReference type="AlphaFoldDB" id="A0A833RK34"/>
<keyword evidence="2" id="KW-0611">Plant defense</keyword>
<dbReference type="InterPro" id="IPR002182">
    <property type="entry name" value="NB-ARC"/>
</dbReference>
<dbReference type="Pfam" id="PF00931">
    <property type="entry name" value="NB-ARC"/>
    <property type="match status" value="1"/>
</dbReference>
<dbReference type="SUPFAM" id="SSF52058">
    <property type="entry name" value="L domain-like"/>
    <property type="match status" value="1"/>
</dbReference>
<dbReference type="OrthoDB" id="690341at2759"/>
<organism evidence="5 6">
    <name type="scientific">Carex littledalei</name>
    <dbReference type="NCBI Taxonomy" id="544730"/>
    <lineage>
        <taxon>Eukaryota</taxon>
        <taxon>Viridiplantae</taxon>
        <taxon>Streptophyta</taxon>
        <taxon>Embryophyta</taxon>
        <taxon>Tracheophyta</taxon>
        <taxon>Spermatophyta</taxon>
        <taxon>Magnoliopsida</taxon>
        <taxon>Liliopsida</taxon>
        <taxon>Poales</taxon>
        <taxon>Cyperaceae</taxon>
        <taxon>Cyperoideae</taxon>
        <taxon>Cariceae</taxon>
        <taxon>Carex</taxon>
        <taxon>Carex subgen. Euthyceras</taxon>
    </lineage>
</organism>
<evidence type="ECO:0000313" key="6">
    <source>
        <dbReference type="Proteomes" id="UP000623129"/>
    </source>
</evidence>
<feature type="domain" description="Disease resistance R13L4/SHOC-2-like LRR" evidence="4">
    <location>
        <begin position="516"/>
        <end position="825"/>
    </location>
</feature>
<dbReference type="SUPFAM" id="SSF52540">
    <property type="entry name" value="P-loop containing nucleoside triphosphate hydrolases"/>
    <property type="match status" value="1"/>
</dbReference>
<dbReference type="InterPro" id="IPR027417">
    <property type="entry name" value="P-loop_NTPase"/>
</dbReference>
<name>A0A833RK34_9POAL</name>
<dbReference type="Pfam" id="PF23598">
    <property type="entry name" value="LRR_14"/>
    <property type="match status" value="1"/>
</dbReference>
<protein>
    <submittedName>
        <fullName evidence="5">Disease resistance protein RPM1-like protein</fullName>
    </submittedName>
</protein>
<dbReference type="Gene3D" id="3.40.50.300">
    <property type="entry name" value="P-loop containing nucleotide triphosphate hydrolases"/>
    <property type="match status" value="1"/>
</dbReference>
<sequence length="864" mass="98322">MDPDPNSNTAFEEQVIMVLKKGEEILRELSSRSMSDVKGLIESIIAIQRNPSTRDEANHSTLKASLRQAREIAYETEDIIQELAFFSESSGRNFLSLLKSAIPFIVARQRALRRANTLRARLNTITQRLISSVTNFTDMETPANATRYRMDDHELGSLLPENTKLIGVDEHKERLISWLCDKSDKSTSLKVKSLVGMGGSGKTTLLMDIYNNEKVRGHFEFQAWINVTPSFSSKELLRTMLNQMLEESFDPLPRSIDTVDMLELTDMISRYLKDKRYIIVFDDVWTSTLWDDFKLALPDNACGSRVIFATRSDNVPSMFPPPHNTKDSVYNLDLLSKEDSWSLFCKTAFPHNSCNESNCPTELIPFAEEIVAKCHGLPLLIVVAGGLLSRKEQTKEAWDNILRDLHRGEMLGLKVIHGSTILWSMVHVADLYGYGKVRSCTVHDSIRDILLVKSEEENFCTSLSLSREVKKIEEGTRRLSIFDANDECLQNINSSNLRALFLFGLQGTITIPAVLKFFSAFRPMRILDLEGVPIEIFPDVLCSLLHLHYLSLRNTKISELPKTLKKLIRLQTLDLKGTYVAQLPPQITELRKLRHLLAYHYYTGRLPPYYYALGVKAPRGIGGLMELQKLTYIDANRDALVLKELARLTQLKRLGIVRLRKVEGEVLCSSVEMMKELLSFSVASVDINEFLDLESLKSPPEKLERLYLSGPLEALPGWIFSLTRLVRLRLRWSKLGQNSSLDQLRDLHGLIELGLIQAYEGAELQFNRGFTKLKMLDLDRLTNLAHVNIKEAAMPNLQKLYIRSCTELRQVPEGIEQLTNLKELHLFDMPASLISSINSNRHGVVGHVPVVRCYNKHERIHIDL</sequence>
<evidence type="ECO:0000256" key="1">
    <source>
        <dbReference type="ARBA" id="ARBA00022737"/>
    </source>
</evidence>
<proteinExistence type="predicted"/>
<dbReference type="PANTHER" id="PTHR36766:SF70">
    <property type="entry name" value="DISEASE RESISTANCE PROTEIN RGA4"/>
    <property type="match status" value="1"/>
</dbReference>
<keyword evidence="6" id="KW-1185">Reference proteome</keyword>
<evidence type="ECO:0000259" key="4">
    <source>
        <dbReference type="Pfam" id="PF23598"/>
    </source>
</evidence>